<evidence type="ECO:0000313" key="2">
    <source>
        <dbReference type="EMBL" id="GLQ86840.1"/>
    </source>
</evidence>
<protein>
    <submittedName>
        <fullName evidence="2">Uncharacterized protein</fullName>
    </submittedName>
</protein>
<evidence type="ECO:0000256" key="1">
    <source>
        <dbReference type="SAM" id="MobiDB-lite"/>
    </source>
</evidence>
<dbReference type="EMBL" id="BSOA01000003">
    <property type="protein sequence ID" value="GLQ86840.1"/>
    <property type="molecule type" value="Genomic_DNA"/>
</dbReference>
<name>A0ABQ5X5G1_9GAMM</name>
<reference evidence="3" key="1">
    <citation type="journal article" date="2019" name="Int. J. Syst. Evol. Microbiol.">
        <title>The Global Catalogue of Microorganisms (GCM) 10K type strain sequencing project: providing services to taxonomists for standard genome sequencing and annotation.</title>
        <authorList>
            <consortium name="The Broad Institute Genomics Platform"/>
            <consortium name="The Broad Institute Genome Sequencing Center for Infectious Disease"/>
            <person name="Wu L."/>
            <person name="Ma J."/>
        </authorList>
    </citation>
    <scope>NUCLEOTIDE SEQUENCE [LARGE SCALE GENOMIC DNA]</scope>
    <source>
        <strain evidence="3">NBRC 111981</strain>
    </source>
</reference>
<proteinExistence type="predicted"/>
<sequence length="103" mass="10877">MTAIVAANVRGELLQVGGAPGLRVVLGIEFRIIAIQPHAAAGGYAAQLQCQPRVTQQAFLCGSQLRQQHAAYAPWTNQANGERSSSRHGGLQRGQAVRVFGDG</sequence>
<evidence type="ECO:0000313" key="3">
    <source>
        <dbReference type="Proteomes" id="UP001156627"/>
    </source>
</evidence>
<organism evidence="2 3">
    <name type="scientific">Dyella flagellata</name>
    <dbReference type="NCBI Taxonomy" id="1867833"/>
    <lineage>
        <taxon>Bacteria</taxon>
        <taxon>Pseudomonadati</taxon>
        <taxon>Pseudomonadota</taxon>
        <taxon>Gammaproteobacteria</taxon>
        <taxon>Lysobacterales</taxon>
        <taxon>Rhodanobacteraceae</taxon>
        <taxon>Dyella</taxon>
    </lineage>
</organism>
<dbReference type="Proteomes" id="UP001156627">
    <property type="component" value="Unassembled WGS sequence"/>
</dbReference>
<gene>
    <name evidence="2" type="ORF">GCM10007898_04060</name>
</gene>
<accession>A0ABQ5X5G1</accession>
<feature type="region of interest" description="Disordered" evidence="1">
    <location>
        <begin position="77"/>
        <end position="103"/>
    </location>
</feature>
<keyword evidence="3" id="KW-1185">Reference proteome</keyword>
<comment type="caution">
    <text evidence="2">The sequence shown here is derived from an EMBL/GenBank/DDBJ whole genome shotgun (WGS) entry which is preliminary data.</text>
</comment>